<name>A0A7J6MU69_PERCH</name>
<comment type="caution">
    <text evidence="2">The sequence shown here is derived from an EMBL/GenBank/DDBJ whole genome shotgun (WGS) entry which is preliminary data.</text>
</comment>
<evidence type="ECO:0000256" key="1">
    <source>
        <dbReference type="SAM" id="SignalP"/>
    </source>
</evidence>
<keyword evidence="3" id="KW-1185">Reference proteome</keyword>
<keyword evidence="1" id="KW-0732">Signal</keyword>
<feature type="chain" id="PRO_5029670207" evidence="1">
    <location>
        <begin position="20"/>
        <end position="107"/>
    </location>
</feature>
<dbReference type="AlphaFoldDB" id="A0A7J6MU69"/>
<dbReference type="Proteomes" id="UP000591131">
    <property type="component" value="Unassembled WGS sequence"/>
</dbReference>
<organism evidence="2 3">
    <name type="scientific">Perkinsus chesapeaki</name>
    <name type="common">Clam parasite</name>
    <name type="synonym">Perkinsus andrewsi</name>
    <dbReference type="NCBI Taxonomy" id="330153"/>
    <lineage>
        <taxon>Eukaryota</taxon>
        <taxon>Sar</taxon>
        <taxon>Alveolata</taxon>
        <taxon>Perkinsozoa</taxon>
        <taxon>Perkinsea</taxon>
        <taxon>Perkinsida</taxon>
        <taxon>Perkinsidae</taxon>
        <taxon>Perkinsus</taxon>
    </lineage>
</organism>
<gene>
    <name evidence="2" type="ORF">FOL47_008425</name>
</gene>
<feature type="signal peptide" evidence="1">
    <location>
        <begin position="1"/>
        <end position="19"/>
    </location>
</feature>
<proteinExistence type="predicted"/>
<evidence type="ECO:0000313" key="3">
    <source>
        <dbReference type="Proteomes" id="UP000591131"/>
    </source>
</evidence>
<dbReference type="EMBL" id="JAAPAO010000054">
    <property type="protein sequence ID" value="KAF4674976.1"/>
    <property type="molecule type" value="Genomic_DNA"/>
</dbReference>
<reference evidence="2 3" key="1">
    <citation type="submission" date="2020-04" db="EMBL/GenBank/DDBJ databases">
        <title>Perkinsus chesapeaki whole genome sequence.</title>
        <authorList>
            <person name="Bogema D.R."/>
        </authorList>
    </citation>
    <scope>NUCLEOTIDE SEQUENCE [LARGE SCALE GENOMIC DNA]</scope>
    <source>
        <strain evidence="2">ATCC PRA-425</strain>
    </source>
</reference>
<sequence length="107" mass="11487">MVRPSIGIVAFILAYSGYAALPPPQPTEPQPTDPQTTRQMSYACTLPCKSDSECPANLEGNAEPYCAATNLGGYCSLKCYYGRLSCPEYMGCGLNTNVGRSECYTPV</sequence>
<protein>
    <submittedName>
        <fullName evidence="2">Uncharacterized protein</fullName>
    </submittedName>
</protein>
<accession>A0A7J6MU69</accession>
<evidence type="ECO:0000313" key="2">
    <source>
        <dbReference type="EMBL" id="KAF4674976.1"/>
    </source>
</evidence>